<comment type="caution">
    <text evidence="2">The sequence shown here is derived from an EMBL/GenBank/DDBJ whole genome shotgun (WGS) entry which is preliminary data.</text>
</comment>
<evidence type="ECO:0000313" key="2">
    <source>
        <dbReference type="EMBL" id="MBM6927667.1"/>
    </source>
</evidence>
<dbReference type="EMBL" id="JACJKX010000001">
    <property type="protein sequence ID" value="MBM6927667.1"/>
    <property type="molecule type" value="Genomic_DNA"/>
</dbReference>
<name>A0ABS2GSD4_9BURK</name>
<protein>
    <submittedName>
        <fullName evidence="2">Uncharacterized protein</fullName>
    </submittedName>
</protein>
<feature type="transmembrane region" description="Helical" evidence="1">
    <location>
        <begin position="84"/>
        <end position="106"/>
    </location>
</feature>
<reference evidence="2 3" key="1">
    <citation type="journal article" date="2021" name="Sci. Rep.">
        <title>The distribution of antibiotic resistance genes in chicken gut microbiota commensals.</title>
        <authorList>
            <person name="Juricova H."/>
            <person name="Matiasovicova J."/>
            <person name="Kubasova T."/>
            <person name="Cejkova D."/>
            <person name="Rychlik I."/>
        </authorList>
    </citation>
    <scope>NUCLEOTIDE SEQUENCE [LARGE SCALE GENOMIC DNA]</scope>
    <source>
        <strain evidence="2 3">An562</strain>
    </source>
</reference>
<dbReference type="RefSeq" id="WP_205049271.1">
    <property type="nucleotide sequence ID" value="NZ_JACJKX010000001.1"/>
</dbReference>
<proteinExistence type="predicted"/>
<feature type="transmembrane region" description="Helical" evidence="1">
    <location>
        <begin position="6"/>
        <end position="26"/>
    </location>
</feature>
<keyword evidence="1" id="KW-1133">Transmembrane helix</keyword>
<keyword evidence="1" id="KW-0472">Membrane</keyword>
<evidence type="ECO:0000313" key="3">
    <source>
        <dbReference type="Proteomes" id="UP000777002"/>
    </source>
</evidence>
<accession>A0ABS2GSD4</accession>
<gene>
    <name evidence="2" type="ORF">H5985_00025</name>
</gene>
<evidence type="ECO:0000256" key="1">
    <source>
        <dbReference type="SAM" id="Phobius"/>
    </source>
</evidence>
<organism evidence="2 3">
    <name type="scientific">Parasutterella secunda</name>
    <dbReference type="NCBI Taxonomy" id="626947"/>
    <lineage>
        <taxon>Bacteria</taxon>
        <taxon>Pseudomonadati</taxon>
        <taxon>Pseudomonadota</taxon>
        <taxon>Betaproteobacteria</taxon>
        <taxon>Burkholderiales</taxon>
        <taxon>Sutterellaceae</taxon>
        <taxon>Parasutterella</taxon>
    </lineage>
</organism>
<sequence>MKRTTFEMLLIVISAPMAGIGMAMLLNGSVGGALALLGASLKLVVAYFRTPKEMFDWDRFAGGFEEFREKMEKIQDELENEKPLLGWLSDLGTYMMLGGLVALLIVGK</sequence>
<keyword evidence="3" id="KW-1185">Reference proteome</keyword>
<dbReference type="Proteomes" id="UP000777002">
    <property type="component" value="Unassembled WGS sequence"/>
</dbReference>
<keyword evidence="1" id="KW-0812">Transmembrane</keyword>